<keyword evidence="3" id="KW-1185">Reference proteome</keyword>
<dbReference type="Proteomes" id="UP000059680">
    <property type="component" value="Chromosome 3"/>
</dbReference>
<dbReference type="InParanoid" id="A0A0P0W1M9"/>
<evidence type="ECO:0000313" key="2">
    <source>
        <dbReference type="EMBL" id="BAS85572.1"/>
    </source>
</evidence>
<proteinExistence type="predicted"/>
<reference evidence="3" key="1">
    <citation type="journal article" date="2005" name="Nature">
        <title>The map-based sequence of the rice genome.</title>
        <authorList>
            <consortium name="International rice genome sequencing project (IRGSP)"/>
            <person name="Matsumoto T."/>
            <person name="Wu J."/>
            <person name="Kanamori H."/>
            <person name="Katayose Y."/>
            <person name="Fujisawa M."/>
            <person name="Namiki N."/>
            <person name="Mizuno H."/>
            <person name="Yamamoto K."/>
            <person name="Antonio B.A."/>
            <person name="Baba T."/>
            <person name="Sakata K."/>
            <person name="Nagamura Y."/>
            <person name="Aoki H."/>
            <person name="Arikawa K."/>
            <person name="Arita K."/>
            <person name="Bito T."/>
            <person name="Chiden Y."/>
            <person name="Fujitsuka N."/>
            <person name="Fukunaka R."/>
            <person name="Hamada M."/>
            <person name="Harada C."/>
            <person name="Hayashi A."/>
            <person name="Hijishita S."/>
            <person name="Honda M."/>
            <person name="Hosokawa S."/>
            <person name="Ichikawa Y."/>
            <person name="Idonuma A."/>
            <person name="Iijima M."/>
            <person name="Ikeda M."/>
            <person name="Ikeno M."/>
            <person name="Ito K."/>
            <person name="Ito S."/>
            <person name="Ito T."/>
            <person name="Ito Y."/>
            <person name="Ito Y."/>
            <person name="Iwabuchi A."/>
            <person name="Kamiya K."/>
            <person name="Karasawa W."/>
            <person name="Kurita K."/>
            <person name="Katagiri S."/>
            <person name="Kikuta A."/>
            <person name="Kobayashi H."/>
            <person name="Kobayashi N."/>
            <person name="Machita K."/>
            <person name="Maehara T."/>
            <person name="Masukawa M."/>
            <person name="Mizubayashi T."/>
            <person name="Mukai Y."/>
            <person name="Nagasaki H."/>
            <person name="Nagata Y."/>
            <person name="Naito S."/>
            <person name="Nakashima M."/>
            <person name="Nakama Y."/>
            <person name="Nakamichi Y."/>
            <person name="Nakamura M."/>
            <person name="Meguro A."/>
            <person name="Negishi M."/>
            <person name="Ohta I."/>
            <person name="Ohta T."/>
            <person name="Okamoto M."/>
            <person name="Ono N."/>
            <person name="Saji S."/>
            <person name="Sakaguchi M."/>
            <person name="Sakai K."/>
            <person name="Shibata M."/>
            <person name="Shimokawa T."/>
            <person name="Song J."/>
            <person name="Takazaki Y."/>
            <person name="Terasawa K."/>
            <person name="Tsugane M."/>
            <person name="Tsuji K."/>
            <person name="Ueda S."/>
            <person name="Waki K."/>
            <person name="Yamagata H."/>
            <person name="Yamamoto M."/>
            <person name="Yamamoto S."/>
            <person name="Yamane H."/>
            <person name="Yoshiki S."/>
            <person name="Yoshihara R."/>
            <person name="Yukawa K."/>
            <person name="Zhong H."/>
            <person name="Yano M."/>
            <person name="Yuan Q."/>
            <person name="Ouyang S."/>
            <person name="Liu J."/>
            <person name="Jones K.M."/>
            <person name="Gansberger K."/>
            <person name="Moffat K."/>
            <person name="Hill J."/>
            <person name="Bera J."/>
            <person name="Fadrosh D."/>
            <person name="Jin S."/>
            <person name="Johri S."/>
            <person name="Kim M."/>
            <person name="Overton L."/>
            <person name="Reardon M."/>
            <person name="Tsitrin T."/>
            <person name="Vuong H."/>
            <person name="Weaver B."/>
            <person name="Ciecko A."/>
            <person name="Tallon L."/>
            <person name="Jackson J."/>
            <person name="Pai G."/>
            <person name="Aken S.V."/>
            <person name="Utterback T."/>
            <person name="Reidmuller S."/>
            <person name="Feldblyum T."/>
            <person name="Hsiao J."/>
            <person name="Zismann V."/>
            <person name="Iobst S."/>
            <person name="de Vazeille A.R."/>
            <person name="Buell C.R."/>
            <person name="Ying K."/>
            <person name="Li Y."/>
            <person name="Lu T."/>
            <person name="Huang Y."/>
            <person name="Zhao Q."/>
            <person name="Feng Q."/>
            <person name="Zhang L."/>
            <person name="Zhu J."/>
            <person name="Weng Q."/>
            <person name="Mu J."/>
            <person name="Lu Y."/>
            <person name="Fan D."/>
            <person name="Liu Y."/>
            <person name="Guan J."/>
            <person name="Zhang Y."/>
            <person name="Yu S."/>
            <person name="Liu X."/>
            <person name="Zhang Y."/>
            <person name="Hong G."/>
            <person name="Han B."/>
            <person name="Choisne N."/>
            <person name="Demange N."/>
            <person name="Orjeda G."/>
            <person name="Samain S."/>
            <person name="Cattolico L."/>
            <person name="Pelletier E."/>
            <person name="Couloux A."/>
            <person name="Segurens B."/>
            <person name="Wincker P."/>
            <person name="D'Hont A."/>
            <person name="Scarpelli C."/>
            <person name="Weissenbach J."/>
            <person name="Salanoubat M."/>
            <person name="Quetier F."/>
            <person name="Yu Y."/>
            <person name="Kim H.R."/>
            <person name="Rambo T."/>
            <person name="Currie J."/>
            <person name="Collura K."/>
            <person name="Luo M."/>
            <person name="Yang T."/>
            <person name="Ammiraju J.S.S."/>
            <person name="Engler F."/>
            <person name="Soderlund C."/>
            <person name="Wing R.A."/>
            <person name="Palmer L.E."/>
            <person name="de la Bastide M."/>
            <person name="Spiegel L."/>
            <person name="Nascimento L."/>
            <person name="Zutavern T."/>
            <person name="O'Shaughnessy A."/>
            <person name="Dike S."/>
            <person name="Dedhia N."/>
            <person name="Preston R."/>
            <person name="Balija V."/>
            <person name="McCombie W.R."/>
            <person name="Chow T."/>
            <person name="Chen H."/>
            <person name="Chung M."/>
            <person name="Chen C."/>
            <person name="Shaw J."/>
            <person name="Wu H."/>
            <person name="Hsiao K."/>
            <person name="Chao Y."/>
            <person name="Chu M."/>
            <person name="Cheng C."/>
            <person name="Hour A."/>
            <person name="Lee P."/>
            <person name="Lin S."/>
            <person name="Lin Y."/>
            <person name="Liou J."/>
            <person name="Liu S."/>
            <person name="Hsing Y."/>
            <person name="Raghuvanshi S."/>
            <person name="Mohanty A."/>
            <person name="Bharti A.K."/>
            <person name="Gaur A."/>
            <person name="Gupta V."/>
            <person name="Kumar D."/>
            <person name="Ravi V."/>
            <person name="Vij S."/>
            <person name="Kapur A."/>
            <person name="Khurana P."/>
            <person name="Khurana P."/>
            <person name="Khurana J.P."/>
            <person name="Tyagi A.K."/>
            <person name="Gaikwad K."/>
            <person name="Singh A."/>
            <person name="Dalal V."/>
            <person name="Srivastava S."/>
            <person name="Dixit A."/>
            <person name="Pal A.K."/>
            <person name="Ghazi I.A."/>
            <person name="Yadav M."/>
            <person name="Pandit A."/>
            <person name="Bhargava A."/>
            <person name="Sureshbabu K."/>
            <person name="Batra K."/>
            <person name="Sharma T.R."/>
            <person name="Mohapatra T."/>
            <person name="Singh N.K."/>
            <person name="Messing J."/>
            <person name="Nelson A.B."/>
            <person name="Fuks G."/>
            <person name="Kavchok S."/>
            <person name="Keizer G."/>
            <person name="Linton E."/>
            <person name="Llaca V."/>
            <person name="Song R."/>
            <person name="Tanyolac B."/>
            <person name="Young S."/>
            <person name="Ho-Il K."/>
            <person name="Hahn J.H."/>
            <person name="Sangsakoo G."/>
            <person name="Vanavichit A."/>
            <person name="de Mattos Luiz.A.T."/>
            <person name="Zimmer P.D."/>
            <person name="Malone G."/>
            <person name="Dellagostin O."/>
            <person name="de Oliveira A.C."/>
            <person name="Bevan M."/>
            <person name="Bancroft I."/>
            <person name="Minx P."/>
            <person name="Cordum H."/>
            <person name="Wilson R."/>
            <person name="Cheng Z."/>
            <person name="Jin W."/>
            <person name="Jiang J."/>
            <person name="Leong S.A."/>
            <person name="Iwama H."/>
            <person name="Gojobori T."/>
            <person name="Itoh T."/>
            <person name="Niimura Y."/>
            <person name="Fujii Y."/>
            <person name="Habara T."/>
            <person name="Sakai H."/>
            <person name="Sato Y."/>
            <person name="Wilson G."/>
            <person name="Kumar K."/>
            <person name="McCouch S."/>
            <person name="Juretic N."/>
            <person name="Hoen D."/>
            <person name="Wright S."/>
            <person name="Bruskiewich R."/>
            <person name="Bureau T."/>
            <person name="Miyao A."/>
            <person name="Hirochika H."/>
            <person name="Nishikawa T."/>
            <person name="Kadowaki K."/>
            <person name="Sugiura M."/>
            <person name="Burr B."/>
            <person name="Sasaki T."/>
        </authorList>
    </citation>
    <scope>NUCLEOTIDE SEQUENCE [LARGE SCALE GENOMIC DNA]</scope>
    <source>
        <strain evidence="3">cv. Nipponbare</strain>
    </source>
</reference>
<sequence length="109" mass="11537">MRHTPTVASPSSSPSGPRPPVVREAAASAGLAREGSHGGGNKTAGKRGQRNGAPEEDGGMEAEERAARSKPKMQWRRWPWWGNTMVGETARHGRVPANAGGMEAELLGR</sequence>
<reference evidence="2 3" key="2">
    <citation type="journal article" date="2013" name="Plant Cell Physiol.">
        <title>Rice Annotation Project Database (RAP-DB): an integrative and interactive database for rice genomics.</title>
        <authorList>
            <person name="Sakai H."/>
            <person name="Lee S.S."/>
            <person name="Tanaka T."/>
            <person name="Numa H."/>
            <person name="Kim J."/>
            <person name="Kawahara Y."/>
            <person name="Wakimoto H."/>
            <person name="Yang C.C."/>
            <person name="Iwamoto M."/>
            <person name="Abe T."/>
            <person name="Yamada Y."/>
            <person name="Muto A."/>
            <person name="Inokuchi H."/>
            <person name="Ikemura T."/>
            <person name="Matsumoto T."/>
            <person name="Sasaki T."/>
            <person name="Itoh T."/>
        </authorList>
    </citation>
    <scope>NUCLEOTIDE SEQUENCE [LARGE SCALE GENOMIC DNA]</scope>
    <source>
        <strain evidence="3">cv. Nipponbare</strain>
    </source>
</reference>
<evidence type="ECO:0000256" key="1">
    <source>
        <dbReference type="SAM" id="MobiDB-lite"/>
    </source>
</evidence>
<dbReference type="EMBL" id="AP014959">
    <property type="protein sequence ID" value="BAS85572.1"/>
    <property type="molecule type" value="Genomic_DNA"/>
</dbReference>
<dbReference type="AlphaFoldDB" id="A0A0P0W1M9"/>
<accession>A0A0P0W1M9</accession>
<reference evidence="2 3" key="3">
    <citation type="journal article" date="2013" name="Rice">
        <title>Improvement of the Oryza sativa Nipponbare reference genome using next generation sequence and optical map data.</title>
        <authorList>
            <person name="Kawahara Y."/>
            <person name="de la Bastide M."/>
            <person name="Hamilton J.P."/>
            <person name="Kanamori H."/>
            <person name="McCombie W.R."/>
            <person name="Ouyang S."/>
            <person name="Schwartz D.C."/>
            <person name="Tanaka T."/>
            <person name="Wu J."/>
            <person name="Zhou S."/>
            <person name="Childs K.L."/>
            <person name="Davidson R.M."/>
            <person name="Lin H."/>
            <person name="Quesada-Ocampo L."/>
            <person name="Vaillancourt B."/>
            <person name="Sakai H."/>
            <person name="Lee S.S."/>
            <person name="Kim J."/>
            <person name="Numa H."/>
            <person name="Itoh T."/>
            <person name="Buell C.R."/>
            <person name="Matsumoto T."/>
        </authorList>
    </citation>
    <scope>NUCLEOTIDE SEQUENCE [LARGE SCALE GENOMIC DNA]</scope>
    <source>
        <strain evidence="3">cv. Nipponbare</strain>
    </source>
</reference>
<protein>
    <submittedName>
        <fullName evidence="2">Os03g0658266 protein</fullName>
    </submittedName>
</protein>
<name>A0A0P0W1M9_ORYSJ</name>
<organism evidence="2 3">
    <name type="scientific">Oryza sativa subsp. japonica</name>
    <name type="common">Rice</name>
    <dbReference type="NCBI Taxonomy" id="39947"/>
    <lineage>
        <taxon>Eukaryota</taxon>
        <taxon>Viridiplantae</taxon>
        <taxon>Streptophyta</taxon>
        <taxon>Embryophyta</taxon>
        <taxon>Tracheophyta</taxon>
        <taxon>Spermatophyta</taxon>
        <taxon>Magnoliopsida</taxon>
        <taxon>Liliopsida</taxon>
        <taxon>Poales</taxon>
        <taxon>Poaceae</taxon>
        <taxon>BOP clade</taxon>
        <taxon>Oryzoideae</taxon>
        <taxon>Oryzeae</taxon>
        <taxon>Oryzinae</taxon>
        <taxon>Oryza</taxon>
        <taxon>Oryza sativa</taxon>
    </lineage>
</organism>
<feature type="region of interest" description="Disordered" evidence="1">
    <location>
        <begin position="1"/>
        <end position="75"/>
    </location>
</feature>
<dbReference type="PaxDb" id="39947-A0A0P0W1M9"/>
<evidence type="ECO:0000313" key="3">
    <source>
        <dbReference type="Proteomes" id="UP000059680"/>
    </source>
</evidence>
<gene>
    <name evidence="2" type="ordered locus">Os03g0658266</name>
    <name evidence="2" type="ORF">OSNPB_030658266</name>
</gene>